<reference evidence="5" key="1">
    <citation type="submission" date="2021-02" db="EMBL/GenBank/DDBJ databases">
        <authorList>
            <person name="Nowell W R."/>
        </authorList>
    </citation>
    <scope>NUCLEOTIDE SEQUENCE</scope>
</reference>
<dbReference type="SUPFAM" id="SSF63829">
    <property type="entry name" value="Calcium-dependent phosphotriesterase"/>
    <property type="match status" value="1"/>
</dbReference>
<dbReference type="Proteomes" id="UP000663860">
    <property type="component" value="Unassembled WGS sequence"/>
</dbReference>
<name>A0A814JLG4_9BILA</name>
<dbReference type="Gene3D" id="2.120.10.30">
    <property type="entry name" value="TolB, C-terminal domain"/>
    <property type="match status" value="2"/>
</dbReference>
<evidence type="ECO:0000313" key="6">
    <source>
        <dbReference type="EMBL" id="CAF4021581.1"/>
    </source>
</evidence>
<dbReference type="EMBL" id="CAJNOE010000197">
    <property type="protein sequence ID" value="CAF1037431.1"/>
    <property type="molecule type" value="Genomic_DNA"/>
</dbReference>
<evidence type="ECO:0000256" key="4">
    <source>
        <dbReference type="PROSITE-ProRule" id="PRU00504"/>
    </source>
</evidence>
<keyword evidence="1" id="KW-0732">Signal</keyword>
<dbReference type="PANTHER" id="PTHR10680:SF14">
    <property type="entry name" value="PEPTIDYL-GLYCINE ALPHA-AMIDATING MONOOXYGENASE"/>
    <property type="match status" value="1"/>
</dbReference>
<keyword evidence="3" id="KW-0325">Glycoprotein</keyword>
<dbReference type="AlphaFoldDB" id="A0A814JLG4"/>
<dbReference type="PROSITE" id="PS51125">
    <property type="entry name" value="NHL"/>
    <property type="match status" value="1"/>
</dbReference>
<evidence type="ECO:0000256" key="3">
    <source>
        <dbReference type="ARBA" id="ARBA00023180"/>
    </source>
</evidence>
<dbReference type="Pfam" id="PF01436">
    <property type="entry name" value="NHL"/>
    <property type="match status" value="1"/>
</dbReference>
<dbReference type="GO" id="GO:0005576">
    <property type="term" value="C:extracellular region"/>
    <property type="evidence" value="ECO:0007669"/>
    <property type="project" value="TreeGrafter"/>
</dbReference>
<comment type="caution">
    <text evidence="5">The sequence shown here is derived from an EMBL/GenBank/DDBJ whole genome shotgun (WGS) entry which is preliminary data.</text>
</comment>
<evidence type="ECO:0000313" key="7">
    <source>
        <dbReference type="Proteomes" id="UP000663860"/>
    </source>
</evidence>
<dbReference type="Proteomes" id="UP000663868">
    <property type="component" value="Unassembled WGS sequence"/>
</dbReference>
<proteinExistence type="predicted"/>
<evidence type="ECO:0000256" key="2">
    <source>
        <dbReference type="ARBA" id="ARBA00022737"/>
    </source>
</evidence>
<sequence>MKKVETTINTKWSNFHTTTMNVSKFNKWKQNTITAAGGNGKGQKLNQLNHPSGIFIDKKKNVFIADYFNHRIVEWKYNAKEGQIIAGGNGKGNRIDQLNHPTDVVVNHQNHSIIIADRGNRRVIQWLNQTQQILIKNISCYGLAMDKYGFLYVSDTEKNEVRRWKMGEYNNKGIVVAGENYTGNQLNQLNTPTFIFVDEEQSIYVSDRDNNRVMKWRKDAKEGTIVAGGNGEGKNLNQLSSPEGVTVGHLGQIYVADYTNHRVMRWWEGKEEGKIVVSGNGIGNQSNQYYSPSGLSFDDKGILYLADCFNHRVEKFKFEKRKKVFY</sequence>
<accession>A0A814JLG4</accession>
<evidence type="ECO:0008006" key="8">
    <source>
        <dbReference type="Google" id="ProtNLM"/>
    </source>
</evidence>
<dbReference type="InterPro" id="IPR001258">
    <property type="entry name" value="NHL_repeat"/>
</dbReference>
<evidence type="ECO:0000256" key="1">
    <source>
        <dbReference type="ARBA" id="ARBA00022729"/>
    </source>
</evidence>
<gene>
    <name evidence="5" type="ORF">IZO911_LOCUS19598</name>
    <name evidence="6" type="ORF">KXQ929_LOCUS29712</name>
</gene>
<dbReference type="PANTHER" id="PTHR10680">
    <property type="entry name" value="PEPTIDYL-GLYCINE ALPHA-AMIDATING MONOOXYGENASE"/>
    <property type="match status" value="1"/>
</dbReference>
<feature type="repeat" description="NHL" evidence="4">
    <location>
        <begin position="233"/>
        <end position="263"/>
    </location>
</feature>
<dbReference type="EMBL" id="CAJOBB010003118">
    <property type="protein sequence ID" value="CAF4021581.1"/>
    <property type="molecule type" value="Genomic_DNA"/>
</dbReference>
<protein>
    <recommendedName>
        <fullName evidence="8">NHL repeat containing protein</fullName>
    </recommendedName>
</protein>
<keyword evidence="2" id="KW-0677">Repeat</keyword>
<dbReference type="InterPro" id="IPR011042">
    <property type="entry name" value="6-blade_b-propeller_TolB-like"/>
</dbReference>
<evidence type="ECO:0000313" key="5">
    <source>
        <dbReference type="EMBL" id="CAF1037431.1"/>
    </source>
</evidence>
<dbReference type="CDD" id="cd05819">
    <property type="entry name" value="NHL"/>
    <property type="match status" value="1"/>
</dbReference>
<organism evidence="5 7">
    <name type="scientific">Adineta steineri</name>
    <dbReference type="NCBI Taxonomy" id="433720"/>
    <lineage>
        <taxon>Eukaryota</taxon>
        <taxon>Metazoa</taxon>
        <taxon>Spiralia</taxon>
        <taxon>Gnathifera</taxon>
        <taxon>Rotifera</taxon>
        <taxon>Eurotatoria</taxon>
        <taxon>Bdelloidea</taxon>
        <taxon>Adinetida</taxon>
        <taxon>Adinetidae</taxon>
        <taxon>Adineta</taxon>
    </lineage>
</organism>